<evidence type="ECO:0000259" key="2">
    <source>
        <dbReference type="Pfam" id="PF08241"/>
    </source>
</evidence>
<dbReference type="Gene3D" id="3.40.50.150">
    <property type="entry name" value="Vaccinia Virus protein VP39"/>
    <property type="match status" value="1"/>
</dbReference>
<dbReference type="SUPFAM" id="SSF53335">
    <property type="entry name" value="S-adenosyl-L-methionine-dependent methyltransferases"/>
    <property type="match status" value="1"/>
</dbReference>
<dbReference type="EMBL" id="CP060693">
    <property type="protein sequence ID" value="QNM90491.1"/>
    <property type="molecule type" value="Genomic_DNA"/>
</dbReference>
<dbReference type="GO" id="GO:0008757">
    <property type="term" value="F:S-adenosylmethionine-dependent methyltransferase activity"/>
    <property type="evidence" value="ECO:0007669"/>
    <property type="project" value="InterPro"/>
</dbReference>
<dbReference type="GO" id="GO:0032259">
    <property type="term" value="P:methylation"/>
    <property type="evidence" value="ECO:0007669"/>
    <property type="project" value="UniProtKB-KW"/>
</dbReference>
<evidence type="ECO:0000313" key="3">
    <source>
        <dbReference type="EMBL" id="QNM90491.1"/>
    </source>
</evidence>
<dbReference type="InterPro" id="IPR029063">
    <property type="entry name" value="SAM-dependent_MTases_sf"/>
</dbReference>
<dbReference type="CDD" id="cd02440">
    <property type="entry name" value="AdoMet_MTases"/>
    <property type="match status" value="1"/>
</dbReference>
<evidence type="ECO:0000313" key="4">
    <source>
        <dbReference type="Proteomes" id="UP000515842"/>
    </source>
</evidence>
<gene>
    <name evidence="3" type="ORF">HOO34_01785</name>
</gene>
<accession>A0A7G9LPE2</accession>
<reference evidence="3 4" key="1">
    <citation type="journal article" date="2020" name="Front. Microbiol.">
        <title>Genomic Analysis and Antimicrobial Resistance of Aliarcobacter cryaerophilus Strains From German Water Poultry.</title>
        <authorList>
            <person name="Muller E."/>
            <person name="Hotzel H."/>
            <person name="Ahlers C."/>
            <person name="Hanel I."/>
            <person name="Tomaso H."/>
            <person name="Abdel-Glil M.Y."/>
        </authorList>
    </citation>
    <scope>NUCLEOTIDE SEQUENCE [LARGE SCALE GENOMIC DNA]</scope>
    <source>
        <strain evidence="3 4">16CS1285-4</strain>
    </source>
</reference>
<dbReference type="Proteomes" id="UP000515842">
    <property type="component" value="Chromosome"/>
</dbReference>
<evidence type="ECO:0000256" key="1">
    <source>
        <dbReference type="SAM" id="Coils"/>
    </source>
</evidence>
<feature type="coiled-coil region" evidence="1">
    <location>
        <begin position="241"/>
        <end position="282"/>
    </location>
</feature>
<keyword evidence="3" id="KW-0808">Transferase</keyword>
<dbReference type="AlphaFoldDB" id="A0A7G9LPE2"/>
<feature type="domain" description="Methyltransferase type 11" evidence="2">
    <location>
        <begin position="44"/>
        <end position="137"/>
    </location>
</feature>
<keyword evidence="1" id="KW-0175">Coiled coil</keyword>
<name>A0A7G9LPE2_9BACT</name>
<dbReference type="RefSeq" id="WP_187474747.1">
    <property type="nucleotide sequence ID" value="NZ_CP060693.1"/>
</dbReference>
<dbReference type="InterPro" id="IPR013216">
    <property type="entry name" value="Methyltransf_11"/>
</dbReference>
<sequence length="405" mass="46944">MNNNFYKSLEDKFRGSRDLIKERLTIYLPFLEVFKNIEQNVNVVDVGCGRGEWLQLLQENGIDAFGVDTDEGMLENAKKFGLNVKLIDAIEYLKSLDDESLYAISGFHIAEHLDFELLKELVKESFRVLKPAGLLILETPNPENIKIATCDFYIDPTHIKPIPPNLLSFLPEFYGFKRTKILRLQEDNELKNSDFVSIHKIIQGASPDYAVVAQKSAKIETLELFDEVFEKDYGLQIDTLMSKFEKRLENMQKNINMLVTSKNQLEEQLAHINHRSNQVELQILSLLNSKSWKLTAPLRKFADFLRWFKTGAYSYITFAPQSRPVRVAKSLVSKIISKINENPKIKSKLLKILNNFPKLKEKLKEIKKTNPINIQNKDLQYKNLSSKEKEIYNKLKNEIEKGKNR</sequence>
<keyword evidence="3" id="KW-0489">Methyltransferase</keyword>
<organism evidence="3 4">
    <name type="scientific">Aliarcobacter cryaerophilus</name>
    <dbReference type="NCBI Taxonomy" id="28198"/>
    <lineage>
        <taxon>Bacteria</taxon>
        <taxon>Pseudomonadati</taxon>
        <taxon>Campylobacterota</taxon>
        <taxon>Epsilonproteobacteria</taxon>
        <taxon>Campylobacterales</taxon>
        <taxon>Arcobacteraceae</taxon>
        <taxon>Aliarcobacter</taxon>
    </lineage>
</organism>
<protein>
    <submittedName>
        <fullName evidence="3">Class I SAM-dependent methyltransferase</fullName>
    </submittedName>
</protein>
<dbReference type="Pfam" id="PF08241">
    <property type="entry name" value="Methyltransf_11"/>
    <property type="match status" value="1"/>
</dbReference>
<proteinExistence type="predicted"/>